<dbReference type="KEGG" id="aaq:AOC05_12120"/>
<feature type="domain" description="HTH tetR-type" evidence="5">
    <location>
        <begin position="2"/>
        <end position="62"/>
    </location>
</feature>
<gene>
    <name evidence="6" type="ORF">AOC05_12120</name>
</gene>
<dbReference type="InterPro" id="IPR050109">
    <property type="entry name" value="HTH-type_TetR-like_transc_reg"/>
</dbReference>
<keyword evidence="1" id="KW-0805">Transcription regulation</keyword>
<name>A0A0M4QQT0_9MICC</name>
<evidence type="ECO:0000259" key="5">
    <source>
        <dbReference type="PROSITE" id="PS50977"/>
    </source>
</evidence>
<dbReference type="InterPro" id="IPR009057">
    <property type="entry name" value="Homeodomain-like_sf"/>
</dbReference>
<evidence type="ECO:0000256" key="2">
    <source>
        <dbReference type="ARBA" id="ARBA00023125"/>
    </source>
</evidence>
<sequence>MALTRGHIVDAAMGILREYGLADLSMRRLARDLEVQPGALYWHIKNKQDLLTVLAGLILEPVGESVSPRGLALDIRGALLSVRDGAEVVALAWALDPEAPSPLLRLRTLLMGQGLAIGEARWGADALAHYILGAVTQEQTRAGLLRAGLLDGSGTGTDASFEFGLGLFLSGLAATAAGAASG</sequence>
<dbReference type="SUPFAM" id="SSF46689">
    <property type="entry name" value="Homeodomain-like"/>
    <property type="match status" value="1"/>
</dbReference>
<dbReference type="InterPro" id="IPR036271">
    <property type="entry name" value="Tet_transcr_reg_TetR-rel_C_sf"/>
</dbReference>
<keyword evidence="2 4" id="KW-0238">DNA-binding</keyword>
<dbReference type="OrthoDB" id="3819648at2"/>
<dbReference type="PROSITE" id="PS50977">
    <property type="entry name" value="HTH_TETR_2"/>
    <property type="match status" value="1"/>
</dbReference>
<dbReference type="Pfam" id="PF00440">
    <property type="entry name" value="TetR_N"/>
    <property type="match status" value="1"/>
</dbReference>
<dbReference type="PATRIC" id="fig|656366.3.peg.2619"/>
<evidence type="ECO:0000256" key="1">
    <source>
        <dbReference type="ARBA" id="ARBA00023015"/>
    </source>
</evidence>
<dbReference type="Gene3D" id="1.10.357.10">
    <property type="entry name" value="Tetracycline Repressor, domain 2"/>
    <property type="match status" value="1"/>
</dbReference>
<dbReference type="SUPFAM" id="SSF48498">
    <property type="entry name" value="Tetracyclin repressor-like, C-terminal domain"/>
    <property type="match status" value="1"/>
</dbReference>
<evidence type="ECO:0000256" key="3">
    <source>
        <dbReference type="ARBA" id="ARBA00023163"/>
    </source>
</evidence>
<dbReference type="PANTHER" id="PTHR30055">
    <property type="entry name" value="HTH-TYPE TRANSCRIPTIONAL REGULATOR RUTR"/>
    <property type="match status" value="1"/>
</dbReference>
<dbReference type="Proteomes" id="UP000062833">
    <property type="component" value="Chromosome"/>
</dbReference>
<dbReference type="PANTHER" id="PTHR30055:SF151">
    <property type="entry name" value="TRANSCRIPTIONAL REGULATORY PROTEIN"/>
    <property type="match status" value="1"/>
</dbReference>
<evidence type="ECO:0000313" key="6">
    <source>
        <dbReference type="EMBL" id="ALE92866.1"/>
    </source>
</evidence>
<dbReference type="AlphaFoldDB" id="A0A0M4QQT0"/>
<keyword evidence="7" id="KW-1185">Reference proteome</keyword>
<feature type="DNA-binding region" description="H-T-H motif" evidence="4">
    <location>
        <begin position="25"/>
        <end position="44"/>
    </location>
</feature>
<evidence type="ECO:0000256" key="4">
    <source>
        <dbReference type="PROSITE-ProRule" id="PRU00335"/>
    </source>
</evidence>
<dbReference type="EMBL" id="CP012677">
    <property type="protein sequence ID" value="ALE92866.1"/>
    <property type="molecule type" value="Genomic_DNA"/>
</dbReference>
<organism evidence="6 7">
    <name type="scientific">Arthrobacter alpinus</name>
    <dbReference type="NCBI Taxonomy" id="656366"/>
    <lineage>
        <taxon>Bacteria</taxon>
        <taxon>Bacillati</taxon>
        <taxon>Actinomycetota</taxon>
        <taxon>Actinomycetes</taxon>
        <taxon>Micrococcales</taxon>
        <taxon>Micrococcaceae</taxon>
        <taxon>Arthrobacter</taxon>
    </lineage>
</organism>
<proteinExistence type="predicted"/>
<keyword evidence="3" id="KW-0804">Transcription</keyword>
<evidence type="ECO:0000313" key="7">
    <source>
        <dbReference type="Proteomes" id="UP000062833"/>
    </source>
</evidence>
<accession>A0A0M4QQT0</accession>
<reference evidence="7" key="1">
    <citation type="submission" date="2015-09" db="EMBL/GenBank/DDBJ databases">
        <title>Complete genome of Arthrobacter alpinus strain R3.8.</title>
        <authorList>
            <person name="See-Too W.S."/>
            <person name="Chan K.G."/>
        </authorList>
    </citation>
    <scope>NUCLEOTIDE SEQUENCE [LARGE SCALE GENOMIC DNA]</scope>
    <source>
        <strain evidence="7">R3.8</strain>
    </source>
</reference>
<protein>
    <recommendedName>
        <fullName evidence="5">HTH tetR-type domain-containing protein</fullName>
    </recommendedName>
</protein>
<dbReference type="GO" id="GO:0003700">
    <property type="term" value="F:DNA-binding transcription factor activity"/>
    <property type="evidence" value="ECO:0007669"/>
    <property type="project" value="TreeGrafter"/>
</dbReference>
<dbReference type="GO" id="GO:0000976">
    <property type="term" value="F:transcription cis-regulatory region binding"/>
    <property type="evidence" value="ECO:0007669"/>
    <property type="project" value="TreeGrafter"/>
</dbReference>
<dbReference type="RefSeq" id="WP_062007444.1">
    <property type="nucleotide sequence ID" value="NZ_CP012677.1"/>
</dbReference>
<dbReference type="InterPro" id="IPR001647">
    <property type="entry name" value="HTH_TetR"/>
</dbReference>
<dbReference type="PRINTS" id="PR00455">
    <property type="entry name" value="HTHTETR"/>
</dbReference>
<dbReference type="Gene3D" id="1.10.10.60">
    <property type="entry name" value="Homeodomain-like"/>
    <property type="match status" value="1"/>
</dbReference>